<protein>
    <recommendedName>
        <fullName evidence="5">AAA+ ATPase domain-containing protein</fullName>
    </recommendedName>
</protein>
<accession>A0A0C9UF80</accession>
<dbReference type="InterPro" id="IPR003959">
    <property type="entry name" value="ATPase_AAA_core"/>
</dbReference>
<evidence type="ECO:0000256" key="2">
    <source>
        <dbReference type="ARBA" id="ARBA00022741"/>
    </source>
</evidence>
<dbReference type="FunFam" id="1.10.8.60:FF:000021">
    <property type="entry name" value="Replication factor C subunit 1"/>
    <property type="match status" value="1"/>
</dbReference>
<evidence type="ECO:0000256" key="3">
    <source>
        <dbReference type="ARBA" id="ARBA00022840"/>
    </source>
</evidence>
<feature type="non-terminal residue" evidence="6">
    <location>
        <position position="303"/>
    </location>
</feature>
<dbReference type="GO" id="GO:0003677">
    <property type="term" value="F:DNA binding"/>
    <property type="evidence" value="ECO:0007669"/>
    <property type="project" value="TreeGrafter"/>
</dbReference>
<keyword evidence="3" id="KW-0067">ATP-binding</keyword>
<name>A0A0C9UF80_SPHS4</name>
<dbReference type="GO" id="GO:0006260">
    <property type="term" value="P:DNA replication"/>
    <property type="evidence" value="ECO:0007669"/>
    <property type="project" value="UniProtKB-KW"/>
</dbReference>
<dbReference type="GO" id="GO:0005634">
    <property type="term" value="C:nucleus"/>
    <property type="evidence" value="ECO:0007669"/>
    <property type="project" value="TreeGrafter"/>
</dbReference>
<dbReference type="SUPFAM" id="SSF52540">
    <property type="entry name" value="P-loop containing nucleoside triphosphate hydrolases"/>
    <property type="match status" value="1"/>
</dbReference>
<evidence type="ECO:0000313" key="6">
    <source>
        <dbReference type="EMBL" id="KIJ27677.1"/>
    </source>
</evidence>
<feature type="domain" description="AAA+ ATPase" evidence="5">
    <location>
        <begin position="107"/>
        <end position="242"/>
    </location>
</feature>
<dbReference type="SMART" id="SM00382">
    <property type="entry name" value="AAA"/>
    <property type="match status" value="1"/>
</dbReference>
<evidence type="ECO:0000256" key="4">
    <source>
        <dbReference type="SAM" id="Coils"/>
    </source>
</evidence>
<reference evidence="6 7" key="1">
    <citation type="submission" date="2014-06" db="EMBL/GenBank/DDBJ databases">
        <title>Evolutionary Origins and Diversification of the Mycorrhizal Mutualists.</title>
        <authorList>
            <consortium name="DOE Joint Genome Institute"/>
            <consortium name="Mycorrhizal Genomics Consortium"/>
            <person name="Kohler A."/>
            <person name="Kuo A."/>
            <person name="Nagy L.G."/>
            <person name="Floudas D."/>
            <person name="Copeland A."/>
            <person name="Barry K.W."/>
            <person name="Cichocki N."/>
            <person name="Veneault-Fourrey C."/>
            <person name="LaButti K."/>
            <person name="Lindquist E.A."/>
            <person name="Lipzen A."/>
            <person name="Lundell T."/>
            <person name="Morin E."/>
            <person name="Murat C."/>
            <person name="Riley R."/>
            <person name="Ohm R."/>
            <person name="Sun H."/>
            <person name="Tunlid A."/>
            <person name="Henrissat B."/>
            <person name="Grigoriev I.V."/>
            <person name="Hibbett D.S."/>
            <person name="Martin F."/>
        </authorList>
    </citation>
    <scope>NUCLEOTIDE SEQUENCE [LARGE SCALE GENOMIC DNA]</scope>
    <source>
        <strain evidence="6 7">SS14</strain>
    </source>
</reference>
<feature type="non-terminal residue" evidence="6">
    <location>
        <position position="1"/>
    </location>
</feature>
<evidence type="ECO:0000256" key="1">
    <source>
        <dbReference type="ARBA" id="ARBA00022705"/>
    </source>
</evidence>
<dbReference type="InterPro" id="IPR027417">
    <property type="entry name" value="P-loop_NTPase"/>
</dbReference>
<dbReference type="HOGENOM" id="CLU_919976_0_0_1"/>
<dbReference type="GO" id="GO:0016887">
    <property type="term" value="F:ATP hydrolysis activity"/>
    <property type="evidence" value="ECO:0007669"/>
    <property type="project" value="InterPro"/>
</dbReference>
<dbReference type="PANTHER" id="PTHR23389">
    <property type="entry name" value="CHROMOSOME TRANSMISSION FIDELITY FACTOR 18"/>
    <property type="match status" value="1"/>
</dbReference>
<feature type="coiled-coil region" evidence="4">
    <location>
        <begin position="23"/>
        <end position="53"/>
    </location>
</feature>
<dbReference type="Pfam" id="PF00004">
    <property type="entry name" value="AAA"/>
    <property type="match status" value="1"/>
</dbReference>
<evidence type="ECO:0000313" key="7">
    <source>
        <dbReference type="Proteomes" id="UP000054279"/>
    </source>
</evidence>
<dbReference type="CDD" id="cd00009">
    <property type="entry name" value="AAA"/>
    <property type="match status" value="1"/>
</dbReference>
<dbReference type="Gene3D" id="3.40.50.300">
    <property type="entry name" value="P-loop containing nucleotide triphosphate hydrolases"/>
    <property type="match status" value="1"/>
</dbReference>
<dbReference type="InterPro" id="IPR003593">
    <property type="entry name" value="AAA+_ATPase"/>
</dbReference>
<keyword evidence="2" id="KW-0547">Nucleotide-binding</keyword>
<evidence type="ECO:0000259" key="5">
    <source>
        <dbReference type="SMART" id="SM00382"/>
    </source>
</evidence>
<proteinExistence type="predicted"/>
<dbReference type="EMBL" id="KN837327">
    <property type="protein sequence ID" value="KIJ27677.1"/>
    <property type="molecule type" value="Genomic_DNA"/>
</dbReference>
<keyword evidence="1" id="KW-0235">DNA replication</keyword>
<dbReference type="InterPro" id="IPR047854">
    <property type="entry name" value="RFC_lid"/>
</dbReference>
<sequence length="303" mass="33308">MLDEDGFLDMIATRKGFIDEKTREKMAKDEAKIREAAKELEKQEKQAKAETGISPTAQLWTVKYAPKSLKEICGNKGQVDKLQQWLHDWPNSAKAGFRKPGKSGMNTFRAVMITGSPGIGKTTSSHLCAKLEGYTPIELNASDARSKKLVENATNINNTSLDGWLGGGHKTLVAGVEVTDRTVLIMDEVDGMSAGDRGGVGALNALIKKTKIPIICIANDRQAQKLKPLLHTTFNLSFRKPDANSIRSRIMSICFREGLKVPANVVDQLVQGAQSDIRQVINMLSTWKLSSETMDFDQGKALY</sequence>
<dbReference type="OrthoDB" id="446168at2759"/>
<keyword evidence="7" id="KW-1185">Reference proteome</keyword>
<gene>
    <name evidence="6" type="ORF">M422DRAFT_271098</name>
</gene>
<dbReference type="GO" id="GO:0005524">
    <property type="term" value="F:ATP binding"/>
    <property type="evidence" value="ECO:0007669"/>
    <property type="project" value="UniProtKB-KW"/>
</dbReference>
<dbReference type="Gene3D" id="1.10.8.60">
    <property type="match status" value="1"/>
</dbReference>
<dbReference type="FunFam" id="3.40.50.300:FF:000395">
    <property type="entry name" value="Replication factor C subunit 1"/>
    <property type="match status" value="1"/>
</dbReference>
<dbReference type="PANTHER" id="PTHR23389:SF6">
    <property type="entry name" value="REPLICATION FACTOR C SUBUNIT 1"/>
    <property type="match status" value="1"/>
</dbReference>
<keyword evidence="4" id="KW-0175">Coiled coil</keyword>
<dbReference type="CDD" id="cd18140">
    <property type="entry name" value="HLD_clamp_RFC"/>
    <property type="match status" value="1"/>
</dbReference>
<dbReference type="Proteomes" id="UP000054279">
    <property type="component" value="Unassembled WGS sequence"/>
</dbReference>
<dbReference type="AlphaFoldDB" id="A0A0C9UF80"/>
<dbReference type="Pfam" id="PF25361">
    <property type="entry name" value="AAA_lid_RFC1"/>
    <property type="match status" value="1"/>
</dbReference>
<organism evidence="6 7">
    <name type="scientific">Sphaerobolus stellatus (strain SS14)</name>
    <dbReference type="NCBI Taxonomy" id="990650"/>
    <lineage>
        <taxon>Eukaryota</taxon>
        <taxon>Fungi</taxon>
        <taxon>Dikarya</taxon>
        <taxon>Basidiomycota</taxon>
        <taxon>Agaricomycotina</taxon>
        <taxon>Agaricomycetes</taxon>
        <taxon>Phallomycetidae</taxon>
        <taxon>Geastrales</taxon>
        <taxon>Sphaerobolaceae</taxon>
        <taxon>Sphaerobolus</taxon>
    </lineage>
</organism>